<name>A0A3A8B9L7_9RHOB</name>
<dbReference type="EMBL" id="RAPE01000002">
    <property type="protein sequence ID" value="RKF14903.1"/>
    <property type="molecule type" value="Genomic_DNA"/>
</dbReference>
<keyword evidence="5 7" id="KW-0472">Membrane</keyword>
<dbReference type="PANTHER" id="PTHR30213">
    <property type="entry name" value="INNER MEMBRANE PROTEIN YHJD"/>
    <property type="match status" value="1"/>
</dbReference>
<dbReference type="AlphaFoldDB" id="A0A3A8B9L7"/>
<evidence type="ECO:0000256" key="7">
    <source>
        <dbReference type="SAM" id="Phobius"/>
    </source>
</evidence>
<evidence type="ECO:0000256" key="1">
    <source>
        <dbReference type="ARBA" id="ARBA00004651"/>
    </source>
</evidence>
<dbReference type="InterPro" id="IPR017039">
    <property type="entry name" value="Virul_fac_BrkB"/>
</dbReference>
<protein>
    <submittedName>
        <fullName evidence="8">YihY/virulence factor BrkB family protein</fullName>
    </submittedName>
</protein>
<feature type="transmembrane region" description="Helical" evidence="7">
    <location>
        <begin position="47"/>
        <end position="76"/>
    </location>
</feature>
<feature type="region of interest" description="Disordered" evidence="6">
    <location>
        <begin position="1"/>
        <end position="21"/>
    </location>
</feature>
<dbReference type="GO" id="GO:0005886">
    <property type="term" value="C:plasma membrane"/>
    <property type="evidence" value="ECO:0007669"/>
    <property type="project" value="UniProtKB-SubCell"/>
</dbReference>
<dbReference type="Pfam" id="PF03631">
    <property type="entry name" value="Virul_fac_BrkB"/>
    <property type="match status" value="1"/>
</dbReference>
<feature type="transmembrane region" description="Helical" evidence="7">
    <location>
        <begin position="267"/>
        <end position="289"/>
    </location>
</feature>
<keyword evidence="2" id="KW-1003">Cell membrane</keyword>
<feature type="transmembrane region" description="Helical" evidence="7">
    <location>
        <begin position="118"/>
        <end position="139"/>
    </location>
</feature>
<organism evidence="8 9">
    <name type="scientific">Roseovarius spongiae</name>
    <dbReference type="NCBI Taxonomy" id="2320272"/>
    <lineage>
        <taxon>Bacteria</taxon>
        <taxon>Pseudomonadati</taxon>
        <taxon>Pseudomonadota</taxon>
        <taxon>Alphaproteobacteria</taxon>
        <taxon>Rhodobacterales</taxon>
        <taxon>Roseobacteraceae</taxon>
        <taxon>Roseovarius</taxon>
    </lineage>
</organism>
<feature type="transmembrane region" description="Helical" evidence="7">
    <location>
        <begin position="160"/>
        <end position="191"/>
    </location>
</feature>
<accession>A0A3A8B9L7</accession>
<feature type="transmembrane region" description="Helical" evidence="7">
    <location>
        <begin position="197"/>
        <end position="219"/>
    </location>
</feature>
<evidence type="ECO:0000256" key="2">
    <source>
        <dbReference type="ARBA" id="ARBA00022475"/>
    </source>
</evidence>
<proteinExistence type="predicted"/>
<dbReference type="OrthoDB" id="9781030at2"/>
<dbReference type="NCBIfam" id="TIGR00765">
    <property type="entry name" value="yihY_not_rbn"/>
    <property type="match status" value="1"/>
</dbReference>
<feature type="region of interest" description="Disordered" evidence="6">
    <location>
        <begin position="329"/>
        <end position="348"/>
    </location>
</feature>
<keyword evidence="3 7" id="KW-0812">Transmembrane</keyword>
<comment type="subcellular location">
    <subcellularLocation>
        <location evidence="1">Cell membrane</location>
        <topology evidence="1">Multi-pass membrane protein</topology>
    </subcellularLocation>
</comment>
<sequence>MARRNQRDASQAAESDSMRARRPGDLGWRTWWRVAGRVLRQADERNLGLIAAGVAFYALLSIFPGLAALIALWGYFADPVMISEQMGIAKQLLPAEAFTILNDQTSKLIAANNSTLQLTSLISILLAIWTARNGVAALIRGMNSIYRERHRPNPIRRYAVAILLTAVLIIVGLFAFASVVVLPGVFALLVVTPLTGALLVLVKWVVVLAVVFFGICLLYRYGPNRRGARVAWLTPGAFLSLFCWAAGSAAFTLYLQNFGRFNEVYGSLGAVVALLFWFYLSAYIVLLGAQLNAELELSTARDTTIGADAPPGLRHAFVADHVVGSDGGTRIAEETRAEPKTPAGIAEP</sequence>
<evidence type="ECO:0000313" key="9">
    <source>
        <dbReference type="Proteomes" id="UP000281128"/>
    </source>
</evidence>
<evidence type="ECO:0000256" key="4">
    <source>
        <dbReference type="ARBA" id="ARBA00022989"/>
    </source>
</evidence>
<keyword evidence="9" id="KW-1185">Reference proteome</keyword>
<evidence type="ECO:0000256" key="6">
    <source>
        <dbReference type="SAM" id="MobiDB-lite"/>
    </source>
</evidence>
<gene>
    <name evidence="8" type="ORF">D6850_08515</name>
</gene>
<evidence type="ECO:0000256" key="3">
    <source>
        <dbReference type="ARBA" id="ARBA00022692"/>
    </source>
</evidence>
<feature type="transmembrane region" description="Helical" evidence="7">
    <location>
        <begin position="231"/>
        <end position="255"/>
    </location>
</feature>
<keyword evidence="4 7" id="KW-1133">Transmembrane helix</keyword>
<reference evidence="8 9" key="1">
    <citation type="submission" date="2018-09" db="EMBL/GenBank/DDBJ databases">
        <title>Roseovarius spongiae sp. nov., isolated from a marine sponge.</title>
        <authorList>
            <person name="Zhuang L."/>
            <person name="Luo L."/>
        </authorList>
    </citation>
    <scope>NUCLEOTIDE SEQUENCE [LARGE SCALE GENOMIC DNA]</scope>
    <source>
        <strain evidence="8 9">HN-E21</strain>
    </source>
</reference>
<evidence type="ECO:0000256" key="5">
    <source>
        <dbReference type="ARBA" id="ARBA00023136"/>
    </source>
</evidence>
<dbReference type="PIRSF" id="PIRSF035875">
    <property type="entry name" value="RNase_BN"/>
    <property type="match status" value="1"/>
</dbReference>
<comment type="caution">
    <text evidence="8">The sequence shown here is derived from an EMBL/GenBank/DDBJ whole genome shotgun (WGS) entry which is preliminary data.</text>
</comment>
<dbReference type="Proteomes" id="UP000281128">
    <property type="component" value="Unassembled WGS sequence"/>
</dbReference>
<dbReference type="PANTHER" id="PTHR30213:SF0">
    <property type="entry name" value="UPF0761 MEMBRANE PROTEIN YIHY"/>
    <property type="match status" value="1"/>
</dbReference>
<evidence type="ECO:0000313" key="8">
    <source>
        <dbReference type="EMBL" id="RKF14903.1"/>
    </source>
</evidence>